<evidence type="ECO:0000256" key="2">
    <source>
        <dbReference type="ARBA" id="ARBA00023125"/>
    </source>
</evidence>
<dbReference type="GO" id="GO:0043565">
    <property type="term" value="F:sequence-specific DNA binding"/>
    <property type="evidence" value="ECO:0007669"/>
    <property type="project" value="InterPro"/>
</dbReference>
<dbReference type="AlphaFoldDB" id="A0A0D1CNB1"/>
<name>A0A0D1CNB1_9RHOB</name>
<sequence>MSTAIAVFHGAFGRVCLYSMDRRMAPHAHREGHLIFHVQGPPAAMSVGDQLWPISPGQAVAVSPWQSHYFQNAPSSQPTLALVLYIRPAWFLEVARQVTASLQFGRVGIEVTDRLGHLVRETAATMLDPDADDPMLEDRLCALSQSAYDQSWQWTESGRAFIGPNVVSRDFRIRRSLRILQRGVGEDIDMCAVAREAGLSRPHFYKLFREQVGLTPNLYLNALRMERAIDKLSESADAVADIGFDLGFSSQASFSRFFIANGVVPPTAYRRCVQTPLPH</sequence>
<dbReference type="InterPro" id="IPR050204">
    <property type="entry name" value="AraC_XylS_family_regulators"/>
</dbReference>
<dbReference type="InterPro" id="IPR014710">
    <property type="entry name" value="RmlC-like_jellyroll"/>
</dbReference>
<keyword evidence="2" id="KW-0238">DNA-binding</keyword>
<evidence type="ECO:0000313" key="5">
    <source>
        <dbReference type="EMBL" id="KIT16237.1"/>
    </source>
</evidence>
<evidence type="ECO:0000256" key="3">
    <source>
        <dbReference type="ARBA" id="ARBA00023163"/>
    </source>
</evidence>
<dbReference type="SMART" id="SM00342">
    <property type="entry name" value="HTH_ARAC"/>
    <property type="match status" value="1"/>
</dbReference>
<keyword evidence="6" id="KW-1185">Reference proteome</keyword>
<dbReference type="InterPro" id="IPR018060">
    <property type="entry name" value="HTH_AraC"/>
</dbReference>
<protein>
    <submittedName>
        <fullName evidence="5">TetD protein</fullName>
    </submittedName>
</protein>
<dbReference type="PANTHER" id="PTHR46796:SF2">
    <property type="entry name" value="TRANSCRIPTIONAL REGULATORY PROTEIN"/>
    <property type="match status" value="1"/>
</dbReference>
<evidence type="ECO:0000256" key="1">
    <source>
        <dbReference type="ARBA" id="ARBA00023015"/>
    </source>
</evidence>
<dbReference type="Pfam" id="PF12833">
    <property type="entry name" value="HTH_18"/>
    <property type="match status" value="1"/>
</dbReference>
<dbReference type="InterPro" id="IPR003313">
    <property type="entry name" value="AraC-bd"/>
</dbReference>
<dbReference type="PATRIC" id="fig|935700.4.peg.2056"/>
<feature type="domain" description="HTH araC/xylS-type" evidence="4">
    <location>
        <begin position="174"/>
        <end position="272"/>
    </location>
</feature>
<dbReference type="Gene3D" id="2.60.120.10">
    <property type="entry name" value="Jelly Rolls"/>
    <property type="match status" value="1"/>
</dbReference>
<evidence type="ECO:0000259" key="4">
    <source>
        <dbReference type="PROSITE" id="PS01124"/>
    </source>
</evidence>
<dbReference type="RefSeq" id="WP_043918811.1">
    <property type="nucleotide sequence ID" value="NZ_FZPF01000006.1"/>
</dbReference>
<dbReference type="Gene3D" id="1.10.10.60">
    <property type="entry name" value="Homeodomain-like"/>
    <property type="match status" value="2"/>
</dbReference>
<organism evidence="5 6">
    <name type="scientific">Jannaschia aquimarina</name>
    <dbReference type="NCBI Taxonomy" id="935700"/>
    <lineage>
        <taxon>Bacteria</taxon>
        <taxon>Pseudomonadati</taxon>
        <taxon>Pseudomonadota</taxon>
        <taxon>Alphaproteobacteria</taxon>
        <taxon>Rhodobacterales</taxon>
        <taxon>Roseobacteraceae</taxon>
        <taxon>Jannaschia</taxon>
    </lineage>
</organism>
<keyword evidence="1" id="KW-0805">Transcription regulation</keyword>
<proteinExistence type="predicted"/>
<dbReference type="PANTHER" id="PTHR46796">
    <property type="entry name" value="HTH-TYPE TRANSCRIPTIONAL ACTIVATOR RHAS-RELATED"/>
    <property type="match status" value="1"/>
</dbReference>
<dbReference type="EMBL" id="JYFE01000037">
    <property type="protein sequence ID" value="KIT16237.1"/>
    <property type="molecule type" value="Genomic_DNA"/>
</dbReference>
<dbReference type="SUPFAM" id="SSF51215">
    <property type="entry name" value="Regulatory protein AraC"/>
    <property type="match status" value="1"/>
</dbReference>
<dbReference type="InterPro" id="IPR037923">
    <property type="entry name" value="HTH-like"/>
</dbReference>
<keyword evidence="3" id="KW-0804">Transcription</keyword>
<accession>A0A0D1CNB1</accession>
<dbReference type="Proteomes" id="UP000032232">
    <property type="component" value="Unassembled WGS sequence"/>
</dbReference>
<evidence type="ECO:0000313" key="6">
    <source>
        <dbReference type="Proteomes" id="UP000032232"/>
    </source>
</evidence>
<dbReference type="SUPFAM" id="SSF46689">
    <property type="entry name" value="Homeodomain-like"/>
    <property type="match status" value="2"/>
</dbReference>
<gene>
    <name evidence="5" type="primary">tetD</name>
    <name evidence="5" type="ORF">jaqu_19890</name>
</gene>
<reference evidence="5 6" key="1">
    <citation type="submission" date="2015-02" db="EMBL/GenBank/DDBJ databases">
        <title>Genome Sequence of Jannaschia aquimarina DSM28248, a member of the Roseobacter clade.</title>
        <authorList>
            <person name="Voget S."/>
            <person name="Daniel R."/>
        </authorList>
    </citation>
    <scope>NUCLEOTIDE SEQUENCE [LARGE SCALE GENOMIC DNA]</scope>
    <source>
        <strain evidence="5 6">GSW-M26</strain>
    </source>
</reference>
<dbReference type="STRING" id="935700.jaqu_19890"/>
<dbReference type="Pfam" id="PF02311">
    <property type="entry name" value="AraC_binding"/>
    <property type="match status" value="1"/>
</dbReference>
<comment type="caution">
    <text evidence="5">The sequence shown here is derived from an EMBL/GenBank/DDBJ whole genome shotgun (WGS) entry which is preliminary data.</text>
</comment>
<dbReference type="InterPro" id="IPR009057">
    <property type="entry name" value="Homeodomain-like_sf"/>
</dbReference>
<dbReference type="OrthoDB" id="186587at2"/>
<dbReference type="GO" id="GO:0003700">
    <property type="term" value="F:DNA-binding transcription factor activity"/>
    <property type="evidence" value="ECO:0007669"/>
    <property type="project" value="InterPro"/>
</dbReference>
<dbReference type="PROSITE" id="PS01124">
    <property type="entry name" value="HTH_ARAC_FAMILY_2"/>
    <property type="match status" value="1"/>
</dbReference>